<feature type="transmembrane region" description="Helical" evidence="6">
    <location>
        <begin position="386"/>
        <end position="406"/>
    </location>
</feature>
<feature type="domain" description="Major facilitator superfamily (MFS) profile" evidence="7">
    <location>
        <begin position="21"/>
        <end position="413"/>
    </location>
</feature>
<feature type="transmembrane region" description="Helical" evidence="6">
    <location>
        <begin position="172"/>
        <end position="192"/>
    </location>
</feature>
<evidence type="ECO:0000256" key="4">
    <source>
        <dbReference type="ARBA" id="ARBA00022989"/>
    </source>
</evidence>
<evidence type="ECO:0000256" key="1">
    <source>
        <dbReference type="ARBA" id="ARBA00004651"/>
    </source>
</evidence>
<dbReference type="Pfam" id="PF07690">
    <property type="entry name" value="MFS_1"/>
    <property type="match status" value="1"/>
</dbReference>
<evidence type="ECO:0000259" key="7">
    <source>
        <dbReference type="PROSITE" id="PS50850"/>
    </source>
</evidence>
<dbReference type="SUPFAM" id="SSF103473">
    <property type="entry name" value="MFS general substrate transporter"/>
    <property type="match status" value="1"/>
</dbReference>
<feature type="transmembrane region" description="Helical" evidence="6">
    <location>
        <begin position="59"/>
        <end position="79"/>
    </location>
</feature>
<feature type="transmembrane region" description="Helical" evidence="6">
    <location>
        <begin position="110"/>
        <end position="133"/>
    </location>
</feature>
<dbReference type="Proteomes" id="UP001523392">
    <property type="component" value="Unassembled WGS sequence"/>
</dbReference>
<name>A0ABT1D5P2_9PROT</name>
<comment type="caution">
    <text evidence="8">The sequence shown here is derived from an EMBL/GenBank/DDBJ whole genome shotgun (WGS) entry which is preliminary data.</text>
</comment>
<feature type="transmembrane region" description="Helical" evidence="6">
    <location>
        <begin position="86"/>
        <end position="104"/>
    </location>
</feature>
<keyword evidence="9" id="KW-1185">Reference proteome</keyword>
<feature type="transmembrane region" description="Helical" evidence="6">
    <location>
        <begin position="145"/>
        <end position="166"/>
    </location>
</feature>
<evidence type="ECO:0000313" key="9">
    <source>
        <dbReference type="Proteomes" id="UP001523392"/>
    </source>
</evidence>
<keyword evidence="4 6" id="KW-1133">Transmembrane helix</keyword>
<dbReference type="InterPro" id="IPR050189">
    <property type="entry name" value="MFS_Efflux_Transporters"/>
</dbReference>
<reference evidence="8 9" key="1">
    <citation type="submission" date="2021-12" db="EMBL/GenBank/DDBJ databases">
        <title>Siccirubricoccus leaddurans sp. nov., a high concentration Zn2+ tolerance bacterium.</title>
        <authorList>
            <person name="Cao Y."/>
        </authorList>
    </citation>
    <scope>NUCLEOTIDE SEQUENCE [LARGE SCALE GENOMIC DNA]</scope>
    <source>
        <strain evidence="8 9">KC 17139</strain>
    </source>
</reference>
<feature type="transmembrane region" description="Helical" evidence="6">
    <location>
        <begin position="295"/>
        <end position="314"/>
    </location>
</feature>
<evidence type="ECO:0000256" key="3">
    <source>
        <dbReference type="ARBA" id="ARBA00022692"/>
    </source>
</evidence>
<evidence type="ECO:0000256" key="6">
    <source>
        <dbReference type="SAM" id="Phobius"/>
    </source>
</evidence>
<dbReference type="InterPro" id="IPR036259">
    <property type="entry name" value="MFS_trans_sf"/>
</dbReference>
<keyword evidence="3 6" id="KW-0812">Transmembrane</keyword>
<sequence>MRDGELPPGGGGTDHGARRRLFCALALMTGASQFHRSALGVVGPELAADLGAGPGLLGAANGAFFLALLLLQVPVGLALDRLGPRFTVAALSLPAALGALGQGLAPEGDWFLLARFLLGIGCAASFMGAVVLAARWHGGPALTTALARIFASSQLGVLLAGAPFAWASGLLGWRGAYALSGLLTLGLAWLWWRWAQDDPPDRPRPDRPAEGLVEALRGQLTVWRTPGLLPVLAMHLVGYAAMATVLAVWAGPYLAAEYGLAPGPRGAVLGAMGAVLVLGLLGIGPLERWLNTRKWLVAACCLGAALSLGLLAAWPAPPLAVAVALLVLLCLFSCFPVVVVAHGRSLFPDHLVGRGATTVNLAQTLGSAALPALTGWAVAVAPAAEAWPIAFGTLSACLLLGLAGYLTGRDAPPRP</sequence>
<gene>
    <name evidence="8" type="ORF">JYK14_12330</name>
</gene>
<feature type="transmembrane region" description="Helical" evidence="6">
    <location>
        <begin position="320"/>
        <end position="341"/>
    </location>
</feature>
<dbReference type="PANTHER" id="PTHR43124:SF3">
    <property type="entry name" value="CHLORAMPHENICOL EFFLUX PUMP RV0191"/>
    <property type="match status" value="1"/>
</dbReference>
<dbReference type="InterPro" id="IPR020846">
    <property type="entry name" value="MFS_dom"/>
</dbReference>
<evidence type="ECO:0000313" key="8">
    <source>
        <dbReference type="EMBL" id="MCO6416942.1"/>
    </source>
</evidence>
<evidence type="ECO:0000256" key="5">
    <source>
        <dbReference type="ARBA" id="ARBA00023136"/>
    </source>
</evidence>
<protein>
    <submittedName>
        <fullName evidence="8">MFS transporter</fullName>
    </submittedName>
</protein>
<dbReference type="PROSITE" id="PS50850">
    <property type="entry name" value="MFS"/>
    <property type="match status" value="1"/>
</dbReference>
<keyword evidence="2" id="KW-1003">Cell membrane</keyword>
<evidence type="ECO:0000256" key="2">
    <source>
        <dbReference type="ARBA" id="ARBA00022475"/>
    </source>
</evidence>
<comment type="subcellular location">
    <subcellularLocation>
        <location evidence="1">Cell membrane</location>
        <topology evidence="1">Multi-pass membrane protein</topology>
    </subcellularLocation>
</comment>
<dbReference type="EMBL" id="JAFIRR010000071">
    <property type="protein sequence ID" value="MCO6416942.1"/>
    <property type="molecule type" value="Genomic_DNA"/>
</dbReference>
<dbReference type="RefSeq" id="WP_252953570.1">
    <property type="nucleotide sequence ID" value="NZ_JAFIRR010000071.1"/>
</dbReference>
<feature type="transmembrane region" description="Helical" evidence="6">
    <location>
        <begin position="227"/>
        <end position="251"/>
    </location>
</feature>
<proteinExistence type="predicted"/>
<feature type="transmembrane region" description="Helical" evidence="6">
    <location>
        <begin position="263"/>
        <end position="283"/>
    </location>
</feature>
<organism evidence="8 9">
    <name type="scientific">Siccirubricoccus soli</name>
    <dbReference type="NCBI Taxonomy" id="2899147"/>
    <lineage>
        <taxon>Bacteria</taxon>
        <taxon>Pseudomonadati</taxon>
        <taxon>Pseudomonadota</taxon>
        <taxon>Alphaproteobacteria</taxon>
        <taxon>Acetobacterales</taxon>
        <taxon>Roseomonadaceae</taxon>
        <taxon>Siccirubricoccus</taxon>
    </lineage>
</organism>
<feature type="transmembrane region" description="Helical" evidence="6">
    <location>
        <begin position="361"/>
        <end position="380"/>
    </location>
</feature>
<keyword evidence="5 6" id="KW-0472">Membrane</keyword>
<dbReference type="Gene3D" id="1.20.1250.20">
    <property type="entry name" value="MFS general substrate transporter like domains"/>
    <property type="match status" value="2"/>
</dbReference>
<accession>A0ABT1D5P2</accession>
<dbReference type="InterPro" id="IPR011701">
    <property type="entry name" value="MFS"/>
</dbReference>
<dbReference type="PANTHER" id="PTHR43124">
    <property type="entry name" value="PURINE EFFLUX PUMP PBUE"/>
    <property type="match status" value="1"/>
</dbReference>